<dbReference type="PROSITE" id="PS50109">
    <property type="entry name" value="HIS_KIN"/>
    <property type="match status" value="1"/>
</dbReference>
<accession>A0A0W8E207</accession>
<dbReference type="EC" id="2.7.13.3" evidence="2"/>
<keyword evidence="3" id="KW-0597">Phosphoprotein</keyword>
<dbReference type="Gene3D" id="1.20.5.1930">
    <property type="match status" value="1"/>
</dbReference>
<dbReference type="InterPro" id="IPR016381">
    <property type="entry name" value="Sig_transdc_His_kinase_DegS"/>
</dbReference>
<proteinExistence type="predicted"/>
<dbReference type="PANTHER" id="PTHR24421">
    <property type="entry name" value="NITRATE/NITRITE SENSOR PROTEIN NARX-RELATED"/>
    <property type="match status" value="1"/>
</dbReference>
<evidence type="ECO:0000256" key="6">
    <source>
        <dbReference type="ARBA" id="ARBA00022777"/>
    </source>
</evidence>
<dbReference type="CDD" id="cd16917">
    <property type="entry name" value="HATPase_UhpB-NarQ-NarX-like"/>
    <property type="match status" value="1"/>
</dbReference>
<dbReference type="GO" id="GO:0046983">
    <property type="term" value="F:protein dimerization activity"/>
    <property type="evidence" value="ECO:0007669"/>
    <property type="project" value="InterPro"/>
</dbReference>
<dbReference type="Gene3D" id="3.30.565.10">
    <property type="entry name" value="Histidine kinase-like ATPase, C-terminal domain"/>
    <property type="match status" value="1"/>
</dbReference>
<evidence type="ECO:0000256" key="5">
    <source>
        <dbReference type="ARBA" id="ARBA00022741"/>
    </source>
</evidence>
<dbReference type="GO" id="GO:0016020">
    <property type="term" value="C:membrane"/>
    <property type="evidence" value="ECO:0007669"/>
    <property type="project" value="InterPro"/>
</dbReference>
<dbReference type="InterPro" id="IPR005467">
    <property type="entry name" value="His_kinase_dom"/>
</dbReference>
<dbReference type="PIRSF" id="PIRSF003169">
    <property type="entry name" value="STHK_DegS"/>
    <property type="match status" value="1"/>
</dbReference>
<sequence>MSYDESSIIDENLGTDEFSMLDGVLLDVITTLEKGRDDIFDIAEESGKQARRIEVELNDVKLETSRIIDEVQKQEKNERFARLRLMEVSQNFRSYSETDIQKAYETAREYQLKLMDLRQTEMHLRRRRDELSRQLKKFQAINQKADKFMNTTGMALKILQGNLERISDTLEDAVKSKQVGLWILQSQEAERRKIARELHDGPAQTMASMLIRLDFVQRLWDNDISRINEELDNIKKMSRESLDDIRRIMFDLKPALIHEEEFYYTVRDYLRDFQIKYNFEINFVMFGEKKKYDIAMESAIFRLVQEAINNVRKHAGVNKAMVKLEDNGRNLTLIVKDEGSGFNPGQLDPDKESYGIIGMKERVQLLGGEMEINSRPGEGTQIIIIVPLEGEAKNG</sequence>
<dbReference type="InterPro" id="IPR003594">
    <property type="entry name" value="HATPase_dom"/>
</dbReference>
<evidence type="ECO:0000259" key="9">
    <source>
        <dbReference type="PROSITE" id="PS50109"/>
    </source>
</evidence>
<evidence type="ECO:0000256" key="7">
    <source>
        <dbReference type="ARBA" id="ARBA00022840"/>
    </source>
</evidence>
<dbReference type="PANTHER" id="PTHR24421:SF10">
    <property type="entry name" value="NITRATE_NITRITE SENSOR PROTEIN NARQ"/>
    <property type="match status" value="1"/>
</dbReference>
<dbReference type="InterPro" id="IPR036890">
    <property type="entry name" value="HATPase_C_sf"/>
</dbReference>
<dbReference type="SUPFAM" id="SSF55874">
    <property type="entry name" value="ATPase domain of HSP90 chaperone/DNA topoisomerase II/histidine kinase"/>
    <property type="match status" value="1"/>
</dbReference>
<keyword evidence="6 10" id="KW-0418">Kinase</keyword>
<comment type="caution">
    <text evidence="10">The sequence shown here is derived from an EMBL/GenBank/DDBJ whole genome shotgun (WGS) entry which is preliminary data.</text>
</comment>
<dbReference type="GO" id="GO:0000155">
    <property type="term" value="F:phosphorelay sensor kinase activity"/>
    <property type="evidence" value="ECO:0007669"/>
    <property type="project" value="InterPro"/>
</dbReference>
<dbReference type="Pfam" id="PF05384">
    <property type="entry name" value="DegS"/>
    <property type="match status" value="1"/>
</dbReference>
<dbReference type="InterPro" id="IPR050482">
    <property type="entry name" value="Sensor_HK_TwoCompSys"/>
</dbReference>
<evidence type="ECO:0000256" key="8">
    <source>
        <dbReference type="SAM" id="Coils"/>
    </source>
</evidence>
<keyword evidence="4" id="KW-0808">Transferase</keyword>
<evidence type="ECO:0000256" key="3">
    <source>
        <dbReference type="ARBA" id="ARBA00022553"/>
    </source>
</evidence>
<comment type="catalytic activity">
    <reaction evidence="1">
        <text>ATP + protein L-histidine = ADP + protein N-phospho-L-histidine.</text>
        <dbReference type="EC" id="2.7.13.3"/>
    </reaction>
</comment>
<dbReference type="Pfam" id="PF07730">
    <property type="entry name" value="HisKA_3"/>
    <property type="match status" value="1"/>
</dbReference>
<gene>
    <name evidence="10" type="ORF">ASZ90_020292</name>
</gene>
<dbReference type="SMART" id="SM00387">
    <property type="entry name" value="HATPase_c"/>
    <property type="match status" value="1"/>
</dbReference>
<organism evidence="10">
    <name type="scientific">hydrocarbon metagenome</name>
    <dbReference type="NCBI Taxonomy" id="938273"/>
    <lineage>
        <taxon>unclassified sequences</taxon>
        <taxon>metagenomes</taxon>
        <taxon>ecological metagenomes</taxon>
    </lineage>
</organism>
<dbReference type="EMBL" id="LNQE01001924">
    <property type="protein sequence ID" value="KUG02339.1"/>
    <property type="molecule type" value="Genomic_DNA"/>
</dbReference>
<evidence type="ECO:0000256" key="2">
    <source>
        <dbReference type="ARBA" id="ARBA00012438"/>
    </source>
</evidence>
<dbReference type="InterPro" id="IPR008595">
    <property type="entry name" value="DegS"/>
</dbReference>
<evidence type="ECO:0000313" key="10">
    <source>
        <dbReference type="EMBL" id="KUG02339.1"/>
    </source>
</evidence>
<protein>
    <recommendedName>
        <fullName evidence="2">histidine kinase</fullName>
        <ecNumber evidence="2">2.7.13.3</ecNumber>
    </recommendedName>
</protein>
<evidence type="ECO:0000256" key="4">
    <source>
        <dbReference type="ARBA" id="ARBA00022679"/>
    </source>
</evidence>
<dbReference type="GO" id="GO:0005524">
    <property type="term" value="F:ATP binding"/>
    <property type="evidence" value="ECO:0007669"/>
    <property type="project" value="UniProtKB-KW"/>
</dbReference>
<dbReference type="AlphaFoldDB" id="A0A0W8E207"/>
<dbReference type="Pfam" id="PF02518">
    <property type="entry name" value="HATPase_c"/>
    <property type="match status" value="1"/>
</dbReference>
<keyword evidence="7" id="KW-0067">ATP-binding</keyword>
<feature type="coiled-coil region" evidence="8">
    <location>
        <begin position="100"/>
        <end position="134"/>
    </location>
</feature>
<evidence type="ECO:0000256" key="1">
    <source>
        <dbReference type="ARBA" id="ARBA00000085"/>
    </source>
</evidence>
<feature type="domain" description="Histidine kinase" evidence="9">
    <location>
        <begin position="300"/>
        <end position="390"/>
    </location>
</feature>
<keyword evidence="8" id="KW-0175">Coiled coil</keyword>
<keyword evidence="5" id="KW-0547">Nucleotide-binding</keyword>
<name>A0A0W8E207_9ZZZZ</name>
<reference evidence="10" key="1">
    <citation type="journal article" date="2015" name="Proc. Natl. Acad. Sci. U.S.A.">
        <title>Networks of energetic and metabolic interactions define dynamics in microbial communities.</title>
        <authorList>
            <person name="Embree M."/>
            <person name="Liu J.K."/>
            <person name="Al-Bassam M.M."/>
            <person name="Zengler K."/>
        </authorList>
    </citation>
    <scope>NUCLEOTIDE SEQUENCE</scope>
</reference>
<dbReference type="InterPro" id="IPR011712">
    <property type="entry name" value="Sig_transdc_His_kin_sub3_dim/P"/>
</dbReference>